<sequence length="123" mass="14070">YRPVMIKSRAGFYTVVSLVRPPQLTEKKPKSKNFQRSISTGYLTNRSTLQMIMSYMYSNLLVSHIEIRCRGQQLSPLLTMQQVRDTIWSPTKSSLPSSSPSFILLRDSSTSDHVMILHYGRTA</sequence>
<dbReference type="Gramene" id="ESQ34053">
    <property type="protein sequence ID" value="ESQ34053"/>
    <property type="gene ID" value="EUTSA_v10009364mg"/>
</dbReference>
<dbReference type="EMBL" id="KI517683">
    <property type="protein sequence ID" value="ESQ34053.1"/>
    <property type="molecule type" value="Genomic_DNA"/>
</dbReference>
<dbReference type="PANTHER" id="PTHR47290">
    <property type="entry name" value="RING FINGER PROTEIN"/>
    <property type="match status" value="1"/>
</dbReference>
<protein>
    <submittedName>
        <fullName evidence="1">Uncharacterized protein</fullName>
    </submittedName>
</protein>
<accession>V4L2U3</accession>
<name>V4L2U3_EUTSA</name>
<dbReference type="eggNOG" id="ENOG502SZ1P">
    <property type="taxonomic scope" value="Eukaryota"/>
</dbReference>
<dbReference type="AlphaFoldDB" id="V4L2U3"/>
<dbReference type="KEGG" id="eus:EUTSA_v10009364mg"/>
<proteinExistence type="predicted"/>
<dbReference type="PANTHER" id="PTHR47290:SF7">
    <property type="entry name" value="RING FINGER PROTEIN"/>
    <property type="match status" value="1"/>
</dbReference>
<feature type="non-terminal residue" evidence="1">
    <location>
        <position position="1"/>
    </location>
</feature>
<reference evidence="1 2" key="1">
    <citation type="journal article" date="2013" name="Front. Plant Sci.">
        <title>The Reference Genome of the Halophytic Plant Eutrema salsugineum.</title>
        <authorList>
            <person name="Yang R."/>
            <person name="Jarvis D.E."/>
            <person name="Chen H."/>
            <person name="Beilstein M.A."/>
            <person name="Grimwood J."/>
            <person name="Jenkins J."/>
            <person name="Shu S."/>
            <person name="Prochnik S."/>
            <person name="Xin M."/>
            <person name="Ma C."/>
            <person name="Schmutz J."/>
            <person name="Wing R.A."/>
            <person name="Mitchell-Olds T."/>
            <person name="Schumaker K.S."/>
            <person name="Wang X."/>
        </authorList>
    </citation>
    <scope>NUCLEOTIDE SEQUENCE [LARGE SCALE GENOMIC DNA]</scope>
</reference>
<evidence type="ECO:0000313" key="2">
    <source>
        <dbReference type="Proteomes" id="UP000030689"/>
    </source>
</evidence>
<dbReference type="STRING" id="72664.V4L2U3"/>
<dbReference type="Proteomes" id="UP000030689">
    <property type="component" value="Unassembled WGS sequence"/>
</dbReference>
<keyword evidence="2" id="KW-1185">Reference proteome</keyword>
<dbReference type="InterPro" id="IPR044171">
    <property type="entry name" value="LAX2-like"/>
</dbReference>
<evidence type="ECO:0000313" key="1">
    <source>
        <dbReference type="EMBL" id="ESQ34053.1"/>
    </source>
</evidence>
<gene>
    <name evidence="1" type="ORF">EUTSA_v10009364mg</name>
</gene>
<organism evidence="1 2">
    <name type="scientific">Eutrema salsugineum</name>
    <name type="common">Saltwater cress</name>
    <name type="synonym">Sisymbrium salsugineum</name>
    <dbReference type="NCBI Taxonomy" id="72664"/>
    <lineage>
        <taxon>Eukaryota</taxon>
        <taxon>Viridiplantae</taxon>
        <taxon>Streptophyta</taxon>
        <taxon>Embryophyta</taxon>
        <taxon>Tracheophyta</taxon>
        <taxon>Spermatophyta</taxon>
        <taxon>Magnoliopsida</taxon>
        <taxon>eudicotyledons</taxon>
        <taxon>Gunneridae</taxon>
        <taxon>Pentapetalae</taxon>
        <taxon>rosids</taxon>
        <taxon>malvids</taxon>
        <taxon>Brassicales</taxon>
        <taxon>Brassicaceae</taxon>
        <taxon>Eutremeae</taxon>
        <taxon>Eutrema</taxon>
    </lineage>
</organism>